<keyword evidence="2" id="KW-1185">Reference proteome</keyword>
<feature type="non-terminal residue" evidence="1">
    <location>
        <position position="130"/>
    </location>
</feature>
<comment type="caution">
    <text evidence="1">The sequence shown here is derived from an EMBL/GenBank/DDBJ whole genome shotgun (WGS) entry which is preliminary data.</text>
</comment>
<dbReference type="EMBL" id="CAJVQA010063102">
    <property type="protein sequence ID" value="CAG8829934.1"/>
    <property type="molecule type" value="Genomic_DNA"/>
</dbReference>
<accession>A0A9N9PI40</accession>
<sequence length="130" mass="14905">GKYTGDHNQVVIPVPIPNTEVKHLRDENTHHGEDTIQDLRGEKATEGFHFVSSIDKEGFPITEVETDKKDLENYASALKNQQICFIKVNCELPLMEEREILREDRSFANAKKILQFLKKKSELEVVRNAA</sequence>
<gene>
    <name evidence="1" type="ORF">CPELLU_LOCUS20549</name>
</gene>
<dbReference type="AlphaFoldDB" id="A0A9N9PI40"/>
<feature type="non-terminal residue" evidence="1">
    <location>
        <position position="1"/>
    </location>
</feature>
<proteinExistence type="predicted"/>
<evidence type="ECO:0000313" key="2">
    <source>
        <dbReference type="Proteomes" id="UP000789759"/>
    </source>
</evidence>
<organism evidence="1 2">
    <name type="scientific">Cetraspora pellucida</name>
    <dbReference type="NCBI Taxonomy" id="1433469"/>
    <lineage>
        <taxon>Eukaryota</taxon>
        <taxon>Fungi</taxon>
        <taxon>Fungi incertae sedis</taxon>
        <taxon>Mucoromycota</taxon>
        <taxon>Glomeromycotina</taxon>
        <taxon>Glomeromycetes</taxon>
        <taxon>Diversisporales</taxon>
        <taxon>Gigasporaceae</taxon>
        <taxon>Cetraspora</taxon>
    </lineage>
</organism>
<dbReference type="OrthoDB" id="2425660at2759"/>
<name>A0A9N9PI40_9GLOM</name>
<evidence type="ECO:0000313" key="1">
    <source>
        <dbReference type="EMBL" id="CAG8829934.1"/>
    </source>
</evidence>
<reference evidence="1" key="1">
    <citation type="submission" date="2021-06" db="EMBL/GenBank/DDBJ databases">
        <authorList>
            <person name="Kallberg Y."/>
            <person name="Tangrot J."/>
            <person name="Rosling A."/>
        </authorList>
    </citation>
    <scope>NUCLEOTIDE SEQUENCE</scope>
    <source>
        <strain evidence="1">FL966</strain>
    </source>
</reference>
<protein>
    <submittedName>
        <fullName evidence="1">24661_t:CDS:1</fullName>
    </submittedName>
</protein>
<dbReference type="Proteomes" id="UP000789759">
    <property type="component" value="Unassembled WGS sequence"/>
</dbReference>